<evidence type="ECO:0000313" key="2">
    <source>
        <dbReference type="EMBL" id="CAF0785729.1"/>
    </source>
</evidence>
<dbReference type="EMBL" id="CAJNOG010000025">
    <property type="protein sequence ID" value="CAF0785729.1"/>
    <property type="molecule type" value="Genomic_DNA"/>
</dbReference>
<reference evidence="1" key="1">
    <citation type="submission" date="2021-02" db="EMBL/GenBank/DDBJ databases">
        <authorList>
            <person name="Nowell W R."/>
        </authorList>
    </citation>
    <scope>NUCLEOTIDE SEQUENCE</scope>
</reference>
<dbReference type="EMBL" id="CAJNON010000016">
    <property type="protein sequence ID" value="CAF0783427.1"/>
    <property type="molecule type" value="Genomic_DNA"/>
</dbReference>
<organism evidence="1 3">
    <name type="scientific">Adineta steineri</name>
    <dbReference type="NCBI Taxonomy" id="433720"/>
    <lineage>
        <taxon>Eukaryota</taxon>
        <taxon>Metazoa</taxon>
        <taxon>Spiralia</taxon>
        <taxon>Gnathifera</taxon>
        <taxon>Rotifera</taxon>
        <taxon>Eurotatoria</taxon>
        <taxon>Bdelloidea</taxon>
        <taxon>Adinetida</taxon>
        <taxon>Adinetidae</taxon>
        <taxon>Adineta</taxon>
    </lineage>
</organism>
<dbReference type="Proteomes" id="UP000663845">
    <property type="component" value="Unassembled WGS sequence"/>
</dbReference>
<comment type="caution">
    <text evidence="1">The sequence shown here is derived from an EMBL/GenBank/DDBJ whole genome shotgun (WGS) entry which is preliminary data.</text>
</comment>
<proteinExistence type="predicted"/>
<accession>A0A813RJY5</accession>
<evidence type="ECO:0000313" key="3">
    <source>
        <dbReference type="Proteomes" id="UP000663891"/>
    </source>
</evidence>
<protein>
    <submittedName>
        <fullName evidence="1">Uncharacterized protein</fullName>
    </submittedName>
</protein>
<gene>
    <name evidence="2" type="ORF">JYZ213_LOCUS4439</name>
    <name evidence="1" type="ORF">VCS650_LOCUS3068</name>
</gene>
<evidence type="ECO:0000313" key="1">
    <source>
        <dbReference type="EMBL" id="CAF0783427.1"/>
    </source>
</evidence>
<dbReference type="AlphaFoldDB" id="A0A813RJY5"/>
<name>A0A813RJY5_9BILA</name>
<dbReference type="Proteomes" id="UP000663891">
    <property type="component" value="Unassembled WGS sequence"/>
</dbReference>
<sequence>MCSQQHAHETFLIKKDYLNEDGNLKGDVIGSLVGSIEGTQPTSEFYVYCILLDTRPNSPTSSSSSFFRQLCVTAAGKILDNNDGVLQYNWDDNMIYFPYFPERASSSSISIKFLNQLLVVAAGE</sequence>